<reference evidence="2" key="1">
    <citation type="submission" date="2015-06" db="EMBL/GenBank/DDBJ databases">
        <authorList>
            <person name="Joergensen T."/>
        </authorList>
    </citation>
    <scope>NUCLEOTIDE SEQUENCE</scope>
    <source>
        <strain evidence="2">RGRH0659</strain>
    </source>
</reference>
<evidence type="ECO:0000313" key="2">
    <source>
        <dbReference type="EMBL" id="CRY95540.1"/>
    </source>
</evidence>
<dbReference type="InterPro" id="IPR013780">
    <property type="entry name" value="Glyco_hydro_b"/>
</dbReference>
<dbReference type="AlphaFoldDB" id="A0A0H5Q2E8"/>
<dbReference type="SUPFAM" id="SSF51011">
    <property type="entry name" value="Glycosyl hydrolase domain"/>
    <property type="match status" value="1"/>
</dbReference>
<proteinExistence type="predicted"/>
<dbReference type="EMBL" id="LN853283">
    <property type="protein sequence ID" value="CRY95540.1"/>
    <property type="molecule type" value="Genomic_DNA"/>
</dbReference>
<dbReference type="InterPro" id="IPR032091">
    <property type="entry name" value="Malt_amylase-like_C"/>
</dbReference>
<feature type="domain" description="Maltogenic amylase-like C-terminal" evidence="1">
    <location>
        <begin position="74"/>
        <end position="106"/>
    </location>
</feature>
<organism evidence="2">
    <name type="scientific">uncultured prokaryote</name>
    <dbReference type="NCBI Taxonomy" id="198431"/>
    <lineage>
        <taxon>unclassified sequences</taxon>
        <taxon>environmental samples</taxon>
    </lineage>
</organism>
<dbReference type="Gene3D" id="2.60.40.1180">
    <property type="entry name" value="Golgi alpha-mannosidase II"/>
    <property type="match status" value="1"/>
</dbReference>
<reference evidence="2" key="2">
    <citation type="submission" date="2015-07" db="EMBL/GenBank/DDBJ databases">
        <title>Plasmids, circular viruses and viroids from rat gut.</title>
        <authorList>
            <person name="Jorgensen T.J."/>
            <person name="Hansen M.A."/>
            <person name="Xu Z."/>
            <person name="Tabak M.A."/>
            <person name="Sorensen S.J."/>
            <person name="Hansen L.H."/>
        </authorList>
    </citation>
    <scope>NUCLEOTIDE SEQUENCE</scope>
    <source>
        <strain evidence="2">RGRH0659</strain>
    </source>
</reference>
<accession>A0A0H5Q2E8</accession>
<protein>
    <recommendedName>
        <fullName evidence="1">Maltogenic amylase-like C-terminal domain-containing protein</fullName>
    </recommendedName>
</protein>
<name>A0A0H5Q2E8_9ZZZZ</name>
<dbReference type="Pfam" id="PF16657">
    <property type="entry name" value="Malt_amylase_C"/>
    <property type="match status" value="1"/>
</dbReference>
<evidence type="ECO:0000259" key="1">
    <source>
        <dbReference type="Pfam" id="PF16657"/>
    </source>
</evidence>
<sequence>MWTTTIFDWWSPSSVRELYREIHGEKGALAPARRDFLERFASLAAFAANNDAVGKGDMYDLCYCNYASDGFNKDKHFAFLRDWEEETLLVVCNFSANDARISISIPEHAFDWLGMEKTDELNPSTPVEVDVKAYDGTILQLCPFRKKLQ</sequence>